<feature type="transmembrane region" description="Helical" evidence="2">
    <location>
        <begin position="1318"/>
        <end position="1335"/>
    </location>
</feature>
<dbReference type="InterPro" id="IPR052354">
    <property type="entry name" value="Cell_Wall_Dynamics_Protein"/>
</dbReference>
<feature type="transmembrane region" description="Helical" evidence="2">
    <location>
        <begin position="1413"/>
        <end position="1430"/>
    </location>
</feature>
<keyword evidence="2" id="KW-1133">Transmembrane helix</keyword>
<evidence type="ECO:0000313" key="4">
    <source>
        <dbReference type="EMBL" id="QPB09326.1"/>
    </source>
</evidence>
<keyword evidence="2" id="KW-0812">Transmembrane</keyword>
<dbReference type="PANTHER" id="PTHR34408:SF1">
    <property type="entry name" value="GLYCOSYL HYDROLASE FAMILY 19 DOMAIN-CONTAINING PROTEIN HI_1415"/>
    <property type="match status" value="1"/>
</dbReference>
<dbReference type="InterPro" id="IPR023346">
    <property type="entry name" value="Lysozyme-like_dom_sf"/>
</dbReference>
<feature type="region of interest" description="Disordered" evidence="1">
    <location>
        <begin position="2118"/>
        <end position="2157"/>
    </location>
</feature>
<dbReference type="Gene3D" id="1.10.530.10">
    <property type="match status" value="1"/>
</dbReference>
<dbReference type="EMBL" id="MT701590">
    <property type="protein sequence ID" value="QPB09326.1"/>
    <property type="molecule type" value="Genomic_DNA"/>
</dbReference>
<feature type="region of interest" description="Disordered" evidence="1">
    <location>
        <begin position="2170"/>
        <end position="2237"/>
    </location>
</feature>
<keyword evidence="5" id="KW-1185">Reference proteome</keyword>
<accession>A0A873WIL4</accession>
<reference evidence="4 5" key="1">
    <citation type="submission" date="2020-07" db="EMBL/GenBank/DDBJ databases">
        <title>Complete genome sequence of Klebsiella pneumoniae phage Miami.</title>
        <authorList>
            <person name="Mora D.A."/>
            <person name="Lessor L."/>
            <person name="Gill J."/>
            <person name="Liu M."/>
        </authorList>
    </citation>
    <scope>NUCLEOTIDE SEQUENCE [LARGE SCALE GENOMIC DNA]</scope>
</reference>
<dbReference type="Proteomes" id="UP000662782">
    <property type="component" value="Segment"/>
</dbReference>
<evidence type="ECO:0000313" key="5">
    <source>
        <dbReference type="Proteomes" id="UP000662782"/>
    </source>
</evidence>
<feature type="compositionally biased region" description="Low complexity" evidence="1">
    <location>
        <begin position="2128"/>
        <end position="2149"/>
    </location>
</feature>
<evidence type="ECO:0000256" key="2">
    <source>
        <dbReference type="SAM" id="Phobius"/>
    </source>
</evidence>
<dbReference type="GO" id="GO:0006032">
    <property type="term" value="P:chitin catabolic process"/>
    <property type="evidence" value="ECO:0007669"/>
    <property type="project" value="InterPro"/>
</dbReference>
<organism evidence="4 5">
    <name type="scientific">Klebsiella phage Miami</name>
    <dbReference type="NCBI Taxonomy" id="2767581"/>
    <lineage>
        <taxon>Viruses</taxon>
        <taxon>Duplodnaviria</taxon>
        <taxon>Heunggongvirae</taxon>
        <taxon>Uroviricota</taxon>
        <taxon>Caudoviricetes</taxon>
        <taxon>Chimalliviridae</taxon>
        <taxon>Miamivirus</taxon>
        <taxon>Miamivirus miami</taxon>
    </lineage>
</organism>
<dbReference type="GO" id="GO:0004568">
    <property type="term" value="F:chitinase activity"/>
    <property type="evidence" value="ECO:0007669"/>
    <property type="project" value="InterPro"/>
</dbReference>
<dbReference type="PANTHER" id="PTHR34408">
    <property type="entry name" value="FAMILY PROTEIN, PUTATIVE-RELATED"/>
    <property type="match status" value="1"/>
</dbReference>
<evidence type="ECO:0000256" key="1">
    <source>
        <dbReference type="SAM" id="MobiDB-lite"/>
    </source>
</evidence>
<dbReference type="InterPro" id="IPR000726">
    <property type="entry name" value="Glyco_hydro_19_cat"/>
</dbReference>
<dbReference type="Pfam" id="PF00182">
    <property type="entry name" value="Glyco_hydro_19"/>
    <property type="match status" value="1"/>
</dbReference>
<evidence type="ECO:0000259" key="3">
    <source>
        <dbReference type="Pfam" id="PF00182"/>
    </source>
</evidence>
<proteinExistence type="predicted"/>
<gene>
    <name evidence="4" type="ORF">CPT_Miami_231</name>
</gene>
<feature type="domain" description="Glycoside hydrolase family 19 catalytic" evidence="3">
    <location>
        <begin position="2015"/>
        <end position="2069"/>
    </location>
</feature>
<feature type="transmembrane region" description="Helical" evidence="2">
    <location>
        <begin position="1254"/>
        <end position="1276"/>
    </location>
</feature>
<dbReference type="GO" id="GO:0016998">
    <property type="term" value="P:cell wall macromolecule catabolic process"/>
    <property type="evidence" value="ECO:0007669"/>
    <property type="project" value="InterPro"/>
</dbReference>
<sequence>MAKDDFDDWGDDPFAGDIDFDFDFDNAPKKGFFASMGSGFLSELHSGTIGSSEGRLRTAKMLLPKSFGTVFDLKREFDWKKQEILSEVKAGSKDMVEDLQAIAQMTLDRHGDKVPNKIAQGLETFSNKDFSHWDQGGYTPSDPSMGEVDEDGLAGFISGVTAQQTGTMVGIGRAINNMTAVVGGRQLAQQQATNSLLGGISTTLQGILRYQNKIQAKNDAVKINLLARMHLTNAKYYKFMEASMHRQIDELKKITLNSGKSDYEKTSLAMAAKGRLRDSIFSTIGRRSGGVMGYLSETFGKEAREGMLSSLSGMVGAGRMGMEMSEGMGLNMGTIIGQMLANEVIERGPAFFKSGQGAKLINKLATLYPKEAKNIRRQYRKLEQLGSVLSYAGTNAAGLAGTILRNNANYEEDFSTYDDYLDSLAPGEKRLSERAWRLKQTGKNFLGNRLNDLSFNINDSRGKQYELKKRNLMDLTQPSYWSSQSDRTLNEIIPGWFAKLHLSLEKIRTGNDNLKEERFDYRSGKFLSHKQTQNAVKRNLLNGREFSGLASGTSDMVSAIDKNGTLSPEAKRFLSYRLARDVDQDKGFNPFNYFGMEDEDGLTPSIRKEIEQVMRGSFRLTDQHIEAAKKSGLAGIKAQLNMPTAKSKRLAADLSLRAKNLKGYLPNISQQIDLLRNAGYDPLLREMNLINSENGSDFFNTDAIWDRLKSELNGNEGLIEEDDVGPLPTRGGMGGGNSKTIINNRRGLSGKDSGKLVTALSELTEQLKLGIPGRQDGNALSPEQVKSLTDSVMGIRDINQEQLEVLKQILSRQPAEVNKPKTDAEDAADTAQKKTILDRIKSLGGIKDIFSAGMDKLLAHEPLMLGGMLGGLAGLAIHDPKTAALIGGGAAAWALYTKVRSMADARDVSDDEDIYDGESEDPILEARKLRARQYYDKVLKKIITSWKEIKGSIVDLGTKVVISAKRLSGKLFSAEGKAVVLRGLNAVKSAGLKLFNWLDPLNRLKGMGQGIANRITQMDVYRVGEDSPVLTRKGFENGKYFKRLNGSVVPVKGWRDIDGPVYDENGDVIITQAEYEDGLITSGGMKIESLKRMTGVMGGKLLDLGRKLGDRAKGYGKRAGDKINDLVTADYTPITNSVDRIYALLCRKFGYDINDMPDIKADIVNETSRMGNTDDVRLNSLEDKERKAKAERESRYQDAIIDLAGHGEGERGSGSRDGEKKEGGFLNGLLGLVKNPMGTILGGVVGLGAKLSKFLTLGITTLPAIVGGLTSLAKILTVGLLGRRASDGVDDIVDAAGGASGRRRGRRTRGGRVGRGRAFKFGLAGLATAGLGMYLDATNEEHEGTNWKDVASNTLTAASAVSLGSSAMSAMGINLGIGSAIASGASAAGSAIVSGTGALATAVAPLLFNPVTLGIGAVAGAGYLIYKYYAKGKGSQFKLRMAQYGIKDVESDLAAKIRSAEEALREYVVVTAGVASIAKSAPLEQIFQSFIPQANDKGQQQAYFTWFNLRFKPIFLTYASAIDTAGYRDFETFDKSTDAKLYSTVSTINDRIGTINPYPYQIAAQFDEATPIMGKDQTINQVRLYLDELKSFNERHGRTAEGIEKEGVVTMKTSAEQVEKSEKAGWWSSLKMRMGGTYEDRSDIEEINKRYPVTKSVMEINITDLLPGGDKPLAGITALRLAAYGDTEHIPWRVEAVLKLERYCEDYISVIGNDARFTSTTGAVYNLFKNSFRITDDQANQWCTWFRDRFLPVCMAWVKYVRIMRGVKPSAGWKSMTATNAFDFAKELLGLKVNIGKTPTSVWEVKWSPFTNTTSGSITPQVKAIVNNLDTAAKNAKLNFGDKEVKASGAKEVVPYTSAHSMGEGGLNQAVATAATSDNVIAGGQPVINYKPITGNTDTSTVDLSGVTPVGGSGGGDKGVSVPQKAAEQLIMKEMIKAGFTDPRLIAEMLALANFESGGFKNTAEGMNYKPGRLLEIFPGRVKSMAQAQQIVAGGPQAIANAVYGGRMGNSGPNDGWLYRGRGFIQLTGKDNFRAASQYVGKDLVKNPELVSTDPEVMAKTLIWYLSNGSNGKRLQSIVKNNSFEYAAQGLNPNGLPDMPARTRLYQQYMKRLTSNELTVDPNAGATPSSSGETPPSSVSSVSPDAKPPTMKSENVGTANSVAAVSAITTPSVNQGPKPIGAVPSTPVSEGSVAYKSDPANPLNRVKVPTEQSTSAPPTPLAKPVQQPDPVATAQVQAQGRTNDLLAQLLKEIQNQKAPDPRMGYTSK</sequence>
<protein>
    <submittedName>
        <fullName evidence="4">Tape measure protein</fullName>
    </submittedName>
</protein>
<feature type="region of interest" description="Disordered" evidence="1">
    <location>
        <begin position="719"/>
        <end position="745"/>
    </location>
</feature>
<name>A0A873WIL4_9CAUD</name>
<dbReference type="SUPFAM" id="SSF53955">
    <property type="entry name" value="Lysozyme-like"/>
    <property type="match status" value="1"/>
</dbReference>
<keyword evidence="2" id="KW-0472">Membrane</keyword>